<protein>
    <recommendedName>
        <fullName evidence="4">Spaetzle domain-containing protein</fullName>
    </recommendedName>
</protein>
<dbReference type="Gene3D" id="2.10.90.10">
    <property type="entry name" value="Cystine-knot cytokines"/>
    <property type="match status" value="1"/>
</dbReference>
<proteinExistence type="predicted"/>
<evidence type="ECO:0000256" key="3">
    <source>
        <dbReference type="ARBA" id="ARBA00023180"/>
    </source>
</evidence>
<dbReference type="PANTHER" id="PTHR23199:SF12">
    <property type="entry name" value="NEUROTROPHIN 1-RELATED"/>
    <property type="match status" value="1"/>
</dbReference>
<dbReference type="FunFam" id="2.10.90.10:FF:000056">
    <property type="entry name" value="Protein spaetzle"/>
    <property type="match status" value="1"/>
</dbReference>
<dbReference type="InterPro" id="IPR029034">
    <property type="entry name" value="Cystine-knot_cytokine"/>
</dbReference>
<reference evidence="5" key="1">
    <citation type="journal article" date="2020" name="G3 (Bethesda)">
        <title>High-Quality Assemblies for Three Invasive Social Wasps from the &lt;i&gt;Vespula&lt;/i&gt; Genus.</title>
        <authorList>
            <person name="Harrop T.W.R."/>
            <person name="Guhlin J."/>
            <person name="McLaughlin G.M."/>
            <person name="Permina E."/>
            <person name="Stockwell P."/>
            <person name="Gilligan J."/>
            <person name="Le Lec M.F."/>
            <person name="Gruber M.A.M."/>
            <person name="Quinn O."/>
            <person name="Lovegrove M."/>
            <person name="Duncan E.J."/>
            <person name="Remnant E.J."/>
            <person name="Van Eeckhoven J."/>
            <person name="Graham B."/>
            <person name="Knapp R.A."/>
            <person name="Langford K.W."/>
            <person name="Kronenberg Z."/>
            <person name="Press M.O."/>
            <person name="Eacker S.M."/>
            <person name="Wilson-Rankin E.E."/>
            <person name="Purcell J."/>
            <person name="Lester P.J."/>
            <person name="Dearden P.K."/>
        </authorList>
    </citation>
    <scope>NUCLEOTIDE SEQUENCE</scope>
    <source>
        <strain evidence="5">Linc-1</strain>
    </source>
</reference>
<dbReference type="GO" id="GO:0005121">
    <property type="term" value="F:Toll binding"/>
    <property type="evidence" value="ECO:0007669"/>
    <property type="project" value="TreeGrafter"/>
</dbReference>
<evidence type="ECO:0000259" key="4">
    <source>
        <dbReference type="Pfam" id="PF16077"/>
    </source>
</evidence>
<dbReference type="Proteomes" id="UP000617340">
    <property type="component" value="Unassembled WGS sequence"/>
</dbReference>
<dbReference type="Pfam" id="PF16077">
    <property type="entry name" value="Spaetzle"/>
    <property type="match status" value="1"/>
</dbReference>
<feature type="domain" description="Spaetzle" evidence="4">
    <location>
        <begin position="198"/>
        <end position="291"/>
    </location>
</feature>
<dbReference type="GO" id="GO:0045087">
    <property type="term" value="P:innate immune response"/>
    <property type="evidence" value="ECO:0007669"/>
    <property type="project" value="TreeGrafter"/>
</dbReference>
<dbReference type="InterPro" id="IPR052444">
    <property type="entry name" value="Spz/Toll_ligand-like"/>
</dbReference>
<name>A0A834K1E2_VESGE</name>
<dbReference type="PANTHER" id="PTHR23199">
    <property type="entry name" value="NEUROTROPHIN 1-RELATED"/>
    <property type="match status" value="1"/>
</dbReference>
<dbReference type="GO" id="GO:0005615">
    <property type="term" value="C:extracellular space"/>
    <property type="evidence" value="ECO:0007669"/>
    <property type="project" value="UniProtKB-ARBA"/>
</dbReference>
<dbReference type="InterPro" id="IPR032104">
    <property type="entry name" value="Spaetzle"/>
</dbReference>
<dbReference type="GO" id="GO:0021556">
    <property type="term" value="P:central nervous system formation"/>
    <property type="evidence" value="ECO:0007669"/>
    <property type="project" value="TreeGrafter"/>
</dbReference>
<dbReference type="SUPFAM" id="SSF57501">
    <property type="entry name" value="Cystine-knot cytokines"/>
    <property type="match status" value="1"/>
</dbReference>
<comment type="caution">
    <text evidence="5">The sequence shown here is derived from an EMBL/GenBank/DDBJ whole genome shotgun (WGS) entry which is preliminary data.</text>
</comment>
<gene>
    <name evidence="5" type="ORF">HZH68_008598</name>
</gene>
<accession>A0A834K1E2</accession>
<evidence type="ECO:0000256" key="1">
    <source>
        <dbReference type="ARBA" id="ARBA00022729"/>
    </source>
</evidence>
<evidence type="ECO:0000313" key="6">
    <source>
        <dbReference type="Proteomes" id="UP000617340"/>
    </source>
</evidence>
<keyword evidence="6" id="KW-1185">Reference proteome</keyword>
<dbReference type="GO" id="GO:0008083">
    <property type="term" value="F:growth factor activity"/>
    <property type="evidence" value="ECO:0007669"/>
    <property type="project" value="TreeGrafter"/>
</dbReference>
<dbReference type="EMBL" id="JACSDZ010000008">
    <property type="protein sequence ID" value="KAF7397376.1"/>
    <property type="molecule type" value="Genomic_DNA"/>
</dbReference>
<organism evidence="5 6">
    <name type="scientific">Vespula germanica</name>
    <name type="common">German yellow jacket</name>
    <name type="synonym">Paravespula germanica</name>
    <dbReference type="NCBI Taxonomy" id="30212"/>
    <lineage>
        <taxon>Eukaryota</taxon>
        <taxon>Metazoa</taxon>
        <taxon>Ecdysozoa</taxon>
        <taxon>Arthropoda</taxon>
        <taxon>Hexapoda</taxon>
        <taxon>Insecta</taxon>
        <taxon>Pterygota</taxon>
        <taxon>Neoptera</taxon>
        <taxon>Endopterygota</taxon>
        <taxon>Hymenoptera</taxon>
        <taxon>Apocrita</taxon>
        <taxon>Aculeata</taxon>
        <taxon>Vespoidea</taxon>
        <taxon>Vespidae</taxon>
        <taxon>Vespinae</taxon>
        <taxon>Vespula</taxon>
    </lineage>
</organism>
<dbReference type="AlphaFoldDB" id="A0A834K1E2"/>
<keyword evidence="2" id="KW-1015">Disulfide bond</keyword>
<keyword evidence="3" id="KW-0325">Glycoprotein</keyword>
<evidence type="ECO:0000256" key="2">
    <source>
        <dbReference type="ARBA" id="ARBA00023157"/>
    </source>
</evidence>
<evidence type="ECO:0000313" key="5">
    <source>
        <dbReference type="EMBL" id="KAF7397376.1"/>
    </source>
</evidence>
<sequence length="319" mass="36708">MTKRETNSFGRIFVSGYIVLLFFKNVHTYPRGEFEFSEPSVDRNWESYNNDSAQHAVQTKIITFDRKDQSSISTTNQMYDQDRSIRGQIFQDDDPILINETYKHRTQIGQRRLLEQRNNIDGKFIFPTEDTLTSESHKATLLSPAPVCNGTTFCERVFEYPEEIINAAIQQNNSIKYLATVDAIPDVVQRIDATDDAPLCLSTEQVIYPKSAETKNKEWLFVINQENFKQGVRIETCSNENSECNIINGLAEGYKTTCKQKYIYRQLAAVSNNGKINPEMFRFPSSCCCHVKFIGNSLTRMGIIGDQRNQKTEIKNRKK</sequence>
<keyword evidence="1" id="KW-0732">Signal</keyword>